<evidence type="ECO:0000313" key="2">
    <source>
        <dbReference type="Proteomes" id="UP001595859"/>
    </source>
</evidence>
<gene>
    <name evidence="1" type="ORF">ACFPCV_27810</name>
</gene>
<dbReference type="EMBL" id="JBHSIS010000017">
    <property type="protein sequence ID" value="MFC4857321.1"/>
    <property type="molecule type" value="Genomic_DNA"/>
</dbReference>
<protein>
    <submittedName>
        <fullName evidence="1">Nucleotidyltransferase family protein</fullName>
    </submittedName>
</protein>
<sequence>MTVTTLRPENDLLLALAEPRWSRDSADAVQKWRDAREPMDWPYFLDQVLCQQVICTVGRNLGRQLPRDKSILPHLWIYSAAYETNVRRNRSLFAEFGRVLQALNQREVRYAVRKGPALCALVYDDPGIRRMSDLDILIDRESLNTAAEVLAELGYAQGVPSPGGDRVVPHERRTRMFWAVHLNNALPFLKTTSDPDVRWFEIDLCFDLFQKRSAGSVDVRAVLDRARQVVICGEPSFALDPLDQLLDLCLHLYKEAASLLSITQGRDLNLARFLDVRETVRVTPQALLDRLPRYAKEIGADRELYFALHHTCQLYPGAVPDHVVDQLEPQDRAYLDEYGGLEGRTGRWKQGFVDRLFNSDRWMELPSASSIPMT</sequence>
<dbReference type="RefSeq" id="WP_378059306.1">
    <property type="nucleotide sequence ID" value="NZ_JBHSIS010000017.1"/>
</dbReference>
<proteinExistence type="predicted"/>
<evidence type="ECO:0000313" key="1">
    <source>
        <dbReference type="EMBL" id="MFC4857321.1"/>
    </source>
</evidence>
<accession>A0ABV9SA58</accession>
<dbReference type="Pfam" id="PF14907">
    <property type="entry name" value="NTP_transf_5"/>
    <property type="match status" value="1"/>
</dbReference>
<name>A0ABV9SA58_9PSEU</name>
<comment type="caution">
    <text evidence="1">The sequence shown here is derived from an EMBL/GenBank/DDBJ whole genome shotgun (WGS) entry which is preliminary data.</text>
</comment>
<organism evidence="1 2">
    <name type="scientific">Actinophytocola glycyrrhizae</name>
    <dbReference type="NCBI Taxonomy" id="2044873"/>
    <lineage>
        <taxon>Bacteria</taxon>
        <taxon>Bacillati</taxon>
        <taxon>Actinomycetota</taxon>
        <taxon>Actinomycetes</taxon>
        <taxon>Pseudonocardiales</taxon>
        <taxon>Pseudonocardiaceae</taxon>
    </lineage>
</organism>
<dbReference type="Proteomes" id="UP001595859">
    <property type="component" value="Unassembled WGS sequence"/>
</dbReference>
<keyword evidence="2" id="KW-1185">Reference proteome</keyword>
<dbReference type="InterPro" id="IPR039498">
    <property type="entry name" value="NTP_transf_5"/>
</dbReference>
<reference evidence="2" key="1">
    <citation type="journal article" date="2019" name="Int. J. Syst. Evol. Microbiol.">
        <title>The Global Catalogue of Microorganisms (GCM) 10K type strain sequencing project: providing services to taxonomists for standard genome sequencing and annotation.</title>
        <authorList>
            <consortium name="The Broad Institute Genomics Platform"/>
            <consortium name="The Broad Institute Genome Sequencing Center for Infectious Disease"/>
            <person name="Wu L."/>
            <person name="Ma J."/>
        </authorList>
    </citation>
    <scope>NUCLEOTIDE SEQUENCE [LARGE SCALE GENOMIC DNA]</scope>
    <source>
        <strain evidence="2">ZS-22-S1</strain>
    </source>
</reference>
<dbReference type="Gene3D" id="3.30.460.40">
    <property type="match status" value="1"/>
</dbReference>